<protein>
    <submittedName>
        <fullName evidence="1">HAD family phosphatase</fullName>
    </submittedName>
</protein>
<keyword evidence="1" id="KW-0614">Plasmid</keyword>
<dbReference type="CDD" id="cd02603">
    <property type="entry name" value="HAD_sEH-N_like"/>
    <property type="match status" value="1"/>
</dbReference>
<dbReference type="EMBL" id="CP108058">
    <property type="protein sequence ID" value="WUO51541.1"/>
    <property type="molecule type" value="Genomic_DNA"/>
</dbReference>
<dbReference type="Proteomes" id="UP001432075">
    <property type="component" value="Plasmid unnamed1"/>
</dbReference>
<dbReference type="SUPFAM" id="SSF56784">
    <property type="entry name" value="HAD-like"/>
    <property type="match status" value="1"/>
</dbReference>
<dbReference type="PANTHER" id="PTHR43611:SF3">
    <property type="entry name" value="FLAVIN MONONUCLEOTIDE HYDROLASE 1, CHLOROPLATIC"/>
    <property type="match status" value="1"/>
</dbReference>
<organism evidence="1 2">
    <name type="scientific">Streptomyces goshikiensis</name>
    <dbReference type="NCBI Taxonomy" id="1942"/>
    <lineage>
        <taxon>Bacteria</taxon>
        <taxon>Bacillati</taxon>
        <taxon>Actinomycetota</taxon>
        <taxon>Actinomycetes</taxon>
        <taxon>Kitasatosporales</taxon>
        <taxon>Streptomycetaceae</taxon>
        <taxon>Streptomyces</taxon>
    </lineage>
</organism>
<dbReference type="RefSeq" id="WP_328777794.1">
    <property type="nucleotide sequence ID" value="NZ_CP108058.1"/>
</dbReference>
<dbReference type="PANTHER" id="PTHR43611">
    <property type="entry name" value="ALPHA-D-GLUCOSE 1-PHOSPHATE PHOSPHATASE"/>
    <property type="match status" value="1"/>
</dbReference>
<reference evidence="1" key="1">
    <citation type="submission" date="2022-10" db="EMBL/GenBank/DDBJ databases">
        <title>The complete genomes of actinobacterial strains from the NBC collection.</title>
        <authorList>
            <person name="Joergensen T.S."/>
            <person name="Alvarez Arevalo M."/>
            <person name="Sterndorff E.B."/>
            <person name="Faurdal D."/>
            <person name="Vuksanovic O."/>
            <person name="Mourched A.-S."/>
            <person name="Charusanti P."/>
            <person name="Shaw S."/>
            <person name="Blin K."/>
            <person name="Weber T."/>
        </authorList>
    </citation>
    <scope>NUCLEOTIDE SEQUENCE</scope>
    <source>
        <strain evidence="1">NBC_00283</strain>
        <plasmid evidence="1">unnamed1</plasmid>
    </source>
</reference>
<dbReference type="InterPro" id="IPR036412">
    <property type="entry name" value="HAD-like_sf"/>
</dbReference>
<dbReference type="Pfam" id="PF00702">
    <property type="entry name" value="Hydrolase"/>
    <property type="match status" value="1"/>
</dbReference>
<gene>
    <name evidence="1" type="ORF">OHU17_37515</name>
</gene>
<geneLocation type="plasmid" evidence="1 2">
    <name>unnamed1</name>
</geneLocation>
<dbReference type="InterPro" id="IPR023214">
    <property type="entry name" value="HAD_sf"/>
</dbReference>
<name>A0ABZ1RYY8_9ACTN</name>
<dbReference type="Gene3D" id="3.40.50.1000">
    <property type="entry name" value="HAD superfamily/HAD-like"/>
    <property type="match status" value="1"/>
</dbReference>
<dbReference type="NCBIfam" id="TIGR01509">
    <property type="entry name" value="HAD-SF-IA-v3"/>
    <property type="match status" value="1"/>
</dbReference>
<keyword evidence="2" id="KW-1185">Reference proteome</keyword>
<dbReference type="InterPro" id="IPR006439">
    <property type="entry name" value="HAD-SF_hydro_IA"/>
</dbReference>
<evidence type="ECO:0000313" key="1">
    <source>
        <dbReference type="EMBL" id="WUO51541.1"/>
    </source>
</evidence>
<evidence type="ECO:0000313" key="2">
    <source>
        <dbReference type="Proteomes" id="UP001432075"/>
    </source>
</evidence>
<dbReference type="PRINTS" id="PR00413">
    <property type="entry name" value="HADHALOGNASE"/>
</dbReference>
<accession>A0ABZ1RYY8</accession>
<proteinExistence type="predicted"/>
<sequence length="226" mass="24390">MSGRLPPVRAVWTDFGGVLTPPISQDLETFCRRTKIPAGAMREAMTAVAKPFGGDLMAPLDTPLISEDEWAARMNAELLGRGVDTDLTGFGKHWFEGRETNEPWRAHLAEVRAAGIYVGMLSNMPPAWDPLWRQMICPGGSETLFDGLALSFEVGARKPDRRIFNVAAELAGVAPEQCLLVDDIERNCAGAEAAGWQSIHFTTAEAAAEQLARCLPPQTTAGPAAT</sequence>